<evidence type="ECO:0008006" key="4">
    <source>
        <dbReference type="Google" id="ProtNLM"/>
    </source>
</evidence>
<feature type="compositionally biased region" description="Basic and acidic residues" evidence="1">
    <location>
        <begin position="24"/>
        <end position="36"/>
    </location>
</feature>
<evidence type="ECO:0000313" key="3">
    <source>
        <dbReference type="Proteomes" id="UP000199529"/>
    </source>
</evidence>
<dbReference type="STRING" id="418495.SAMN05216215_10505"/>
<keyword evidence="3" id="KW-1185">Reference proteome</keyword>
<feature type="region of interest" description="Disordered" evidence="1">
    <location>
        <begin position="24"/>
        <end position="50"/>
    </location>
</feature>
<evidence type="ECO:0000256" key="1">
    <source>
        <dbReference type="SAM" id="MobiDB-lite"/>
    </source>
</evidence>
<gene>
    <name evidence="2" type="ORF">SAMN05216215_10505</name>
</gene>
<dbReference type="InterPro" id="IPR038070">
    <property type="entry name" value="Rv2632c-like_sf"/>
</dbReference>
<reference evidence="3" key="1">
    <citation type="submission" date="2016-10" db="EMBL/GenBank/DDBJ databases">
        <authorList>
            <person name="Varghese N."/>
            <person name="Submissions S."/>
        </authorList>
    </citation>
    <scope>NUCLEOTIDE SEQUENCE [LARGE SCALE GENOMIC DNA]</scope>
    <source>
        <strain evidence="3">CGMCC 4.3530</strain>
    </source>
</reference>
<sequence length="89" mass="9882">MTSTQRWTVDIDLYEDADHTHAEARLHTRDATDLRGKGAARRNPGDQNVPEIGDELAAARALYDLAHRLLKSAEIDVEQVTGEPAHLHS</sequence>
<dbReference type="OrthoDB" id="4828144at2"/>
<dbReference type="EMBL" id="FNOK01000050">
    <property type="protein sequence ID" value="SDZ17346.1"/>
    <property type="molecule type" value="Genomic_DNA"/>
</dbReference>
<dbReference type="InterPro" id="IPR015057">
    <property type="entry name" value="Rv2632c-like"/>
</dbReference>
<dbReference type="RefSeq" id="WP_093274777.1">
    <property type="nucleotide sequence ID" value="NZ_FNOK01000050.1"/>
</dbReference>
<accession>A0A1H3QVE4</accession>
<protein>
    <recommendedName>
        <fullName evidence="4">DUF1876 domain-containing protein</fullName>
    </recommendedName>
</protein>
<proteinExistence type="predicted"/>
<dbReference type="AlphaFoldDB" id="A0A1H3QVE4"/>
<dbReference type="Pfam" id="PF08962">
    <property type="entry name" value="Rv2632c-like"/>
    <property type="match status" value="1"/>
</dbReference>
<dbReference type="SUPFAM" id="SSF143212">
    <property type="entry name" value="Rv2632c-like"/>
    <property type="match status" value="1"/>
</dbReference>
<evidence type="ECO:0000313" key="2">
    <source>
        <dbReference type="EMBL" id="SDZ17346.1"/>
    </source>
</evidence>
<name>A0A1H3QVE4_9PSEU</name>
<organism evidence="2 3">
    <name type="scientific">Saccharopolyspora shandongensis</name>
    <dbReference type="NCBI Taxonomy" id="418495"/>
    <lineage>
        <taxon>Bacteria</taxon>
        <taxon>Bacillati</taxon>
        <taxon>Actinomycetota</taxon>
        <taxon>Actinomycetes</taxon>
        <taxon>Pseudonocardiales</taxon>
        <taxon>Pseudonocardiaceae</taxon>
        <taxon>Saccharopolyspora</taxon>
    </lineage>
</organism>
<dbReference type="Gene3D" id="3.30.160.240">
    <property type="entry name" value="Rv1738"/>
    <property type="match status" value="1"/>
</dbReference>
<dbReference type="Proteomes" id="UP000199529">
    <property type="component" value="Unassembled WGS sequence"/>
</dbReference>